<dbReference type="Pfam" id="PF07702">
    <property type="entry name" value="UTRA"/>
    <property type="match status" value="1"/>
</dbReference>
<dbReference type="InterPro" id="IPR036388">
    <property type="entry name" value="WH-like_DNA-bd_sf"/>
</dbReference>
<comment type="caution">
    <text evidence="6">The sequence shown here is derived from an EMBL/GenBank/DDBJ whole genome shotgun (WGS) entry which is preliminary data.</text>
</comment>
<dbReference type="InterPro" id="IPR050679">
    <property type="entry name" value="Bact_HTH_transcr_reg"/>
</dbReference>
<sequence length="234" mass="25306">MARIPLYRKAETEMLRRIKTGEWAIGQRLGNEFQLAEEFGVSQGTMRRALITLEGQGFLARKPGRGTIVAEPGDTGDEGTARPGFDRLATPGGEPPDLAVFRSRTTGRRAGAAEAEMLGEARALVVERMLKRGSRRFAQDEISLPESLLDDMDGEAAVTLPDLLSAHGLEVAQIEDRITAELSSMSEAVALEVDRNTALLVLRRIAKDASGRVLAIQVMKMASDDIGYSIGLIG</sequence>
<keyword evidence="7" id="KW-1185">Reference proteome</keyword>
<dbReference type="InterPro" id="IPR036390">
    <property type="entry name" value="WH_DNA-bd_sf"/>
</dbReference>
<feature type="region of interest" description="Disordered" evidence="4">
    <location>
        <begin position="70"/>
        <end position="95"/>
    </location>
</feature>
<organism evidence="6 7">
    <name type="scientific">Rhodophyticola porphyridii</name>
    <dbReference type="NCBI Taxonomy" id="1852017"/>
    <lineage>
        <taxon>Bacteria</taxon>
        <taxon>Pseudomonadati</taxon>
        <taxon>Pseudomonadota</taxon>
        <taxon>Alphaproteobacteria</taxon>
        <taxon>Rhodobacterales</taxon>
        <taxon>Roseobacteraceae</taxon>
        <taxon>Rhodophyticola</taxon>
    </lineage>
</organism>
<dbReference type="SUPFAM" id="SSF46785">
    <property type="entry name" value="Winged helix' DNA-binding domain"/>
    <property type="match status" value="1"/>
</dbReference>
<accession>A0A3L9YE35</accession>
<dbReference type="GO" id="GO:0003677">
    <property type="term" value="F:DNA binding"/>
    <property type="evidence" value="ECO:0007669"/>
    <property type="project" value="UniProtKB-KW"/>
</dbReference>
<dbReference type="PANTHER" id="PTHR44846:SF17">
    <property type="entry name" value="GNTR-FAMILY TRANSCRIPTIONAL REGULATOR"/>
    <property type="match status" value="1"/>
</dbReference>
<dbReference type="OrthoDB" id="9808698at2"/>
<dbReference type="SMART" id="SM00866">
    <property type="entry name" value="UTRA"/>
    <property type="match status" value="1"/>
</dbReference>
<dbReference type="GO" id="GO:0003700">
    <property type="term" value="F:DNA-binding transcription factor activity"/>
    <property type="evidence" value="ECO:0007669"/>
    <property type="project" value="InterPro"/>
</dbReference>
<dbReference type="GO" id="GO:0045892">
    <property type="term" value="P:negative regulation of DNA-templated transcription"/>
    <property type="evidence" value="ECO:0007669"/>
    <property type="project" value="TreeGrafter"/>
</dbReference>
<dbReference type="PANTHER" id="PTHR44846">
    <property type="entry name" value="MANNOSYL-D-GLYCERATE TRANSPORT/METABOLISM SYSTEM REPRESSOR MNGR-RELATED"/>
    <property type="match status" value="1"/>
</dbReference>
<evidence type="ECO:0000256" key="3">
    <source>
        <dbReference type="ARBA" id="ARBA00023163"/>
    </source>
</evidence>
<evidence type="ECO:0000313" key="6">
    <source>
        <dbReference type="EMBL" id="RMA41200.1"/>
    </source>
</evidence>
<feature type="domain" description="HTH gntR-type" evidence="5">
    <location>
        <begin position="4"/>
        <end position="72"/>
    </location>
</feature>
<dbReference type="Gene3D" id="1.10.10.10">
    <property type="entry name" value="Winged helix-like DNA-binding domain superfamily/Winged helix DNA-binding domain"/>
    <property type="match status" value="1"/>
</dbReference>
<dbReference type="RefSeq" id="WP_121898919.1">
    <property type="nucleotide sequence ID" value="NZ_RCNT01000008.1"/>
</dbReference>
<evidence type="ECO:0000256" key="1">
    <source>
        <dbReference type="ARBA" id="ARBA00023015"/>
    </source>
</evidence>
<dbReference type="PROSITE" id="PS50949">
    <property type="entry name" value="HTH_GNTR"/>
    <property type="match status" value="1"/>
</dbReference>
<dbReference type="Gene3D" id="3.40.1410.10">
    <property type="entry name" value="Chorismate lyase-like"/>
    <property type="match status" value="1"/>
</dbReference>
<dbReference type="Pfam" id="PF00392">
    <property type="entry name" value="GntR"/>
    <property type="match status" value="1"/>
</dbReference>
<evidence type="ECO:0000256" key="4">
    <source>
        <dbReference type="SAM" id="MobiDB-lite"/>
    </source>
</evidence>
<gene>
    <name evidence="6" type="ORF">D9R08_15195</name>
</gene>
<dbReference type="AlphaFoldDB" id="A0A3L9YE35"/>
<keyword evidence="1" id="KW-0805">Transcription regulation</keyword>
<proteinExistence type="predicted"/>
<evidence type="ECO:0000313" key="7">
    <source>
        <dbReference type="Proteomes" id="UP000281343"/>
    </source>
</evidence>
<evidence type="ECO:0000259" key="5">
    <source>
        <dbReference type="PROSITE" id="PS50949"/>
    </source>
</evidence>
<dbReference type="InterPro" id="IPR028978">
    <property type="entry name" value="Chorismate_lyase_/UTRA_dom_sf"/>
</dbReference>
<keyword evidence="3" id="KW-0804">Transcription</keyword>
<keyword evidence="2" id="KW-0238">DNA-binding</keyword>
<dbReference type="PRINTS" id="PR00035">
    <property type="entry name" value="HTHGNTR"/>
</dbReference>
<name>A0A3L9YE35_9RHOB</name>
<dbReference type="SMART" id="SM00345">
    <property type="entry name" value="HTH_GNTR"/>
    <property type="match status" value="1"/>
</dbReference>
<protein>
    <submittedName>
        <fullName evidence="6">GntR family transcriptional regulator</fullName>
    </submittedName>
</protein>
<dbReference type="EMBL" id="RCNT01000008">
    <property type="protein sequence ID" value="RMA41200.1"/>
    <property type="molecule type" value="Genomic_DNA"/>
</dbReference>
<dbReference type="SUPFAM" id="SSF64288">
    <property type="entry name" value="Chorismate lyase-like"/>
    <property type="match status" value="1"/>
</dbReference>
<reference evidence="6 7" key="1">
    <citation type="submission" date="2018-10" db="EMBL/GenBank/DDBJ databases">
        <authorList>
            <person name="Jung H.S."/>
            <person name="Jeon C.O."/>
        </authorList>
    </citation>
    <scope>NUCLEOTIDE SEQUENCE [LARGE SCALE GENOMIC DNA]</scope>
    <source>
        <strain evidence="6 7">MA-7-27</strain>
    </source>
</reference>
<dbReference type="Proteomes" id="UP000281343">
    <property type="component" value="Unassembled WGS sequence"/>
</dbReference>
<dbReference type="InterPro" id="IPR011663">
    <property type="entry name" value="UTRA"/>
</dbReference>
<dbReference type="InterPro" id="IPR000524">
    <property type="entry name" value="Tscrpt_reg_HTH_GntR"/>
</dbReference>
<dbReference type="CDD" id="cd07377">
    <property type="entry name" value="WHTH_GntR"/>
    <property type="match status" value="1"/>
</dbReference>
<evidence type="ECO:0000256" key="2">
    <source>
        <dbReference type="ARBA" id="ARBA00023125"/>
    </source>
</evidence>